<dbReference type="PANTHER" id="PTHR48100:SF1">
    <property type="entry name" value="HISTIDINE PHOSPHATASE FAMILY PROTEIN-RELATED"/>
    <property type="match status" value="1"/>
</dbReference>
<evidence type="ECO:0000313" key="3">
    <source>
        <dbReference type="Proteomes" id="UP000629963"/>
    </source>
</evidence>
<dbReference type="SUPFAM" id="SSF53254">
    <property type="entry name" value="Phosphoglycerate mutase-like"/>
    <property type="match status" value="1"/>
</dbReference>
<reference evidence="2 3" key="1">
    <citation type="submission" date="2020-08" db="EMBL/GenBank/DDBJ databases">
        <title>Description of novel Flavobacterium F-380 isolate.</title>
        <authorList>
            <person name="Saticioglu I.B."/>
            <person name="Duman M."/>
            <person name="Altun S."/>
        </authorList>
    </citation>
    <scope>NUCLEOTIDE SEQUENCE [LARGE SCALE GENOMIC DNA]</scope>
    <source>
        <strain evidence="2 3">F-380</strain>
    </source>
</reference>
<sequence>MKKHLSLLLLLVSLSFFAQNKAVTKVYIVRHAEKMTDDPKEKDPVLTAKGTERAKALSQILRKKQIEAIYSTDYKRTKATGQSTANDHELSIQPYDSRNLKKAIPTILEKNNGKTILIVGHSNTVLETVEAAGGVKPFTTIADEDYNNLFLVTIKANGTVKVKAMKYGAENKLEETTK</sequence>
<dbReference type="CDD" id="cd07067">
    <property type="entry name" value="HP_PGM_like"/>
    <property type="match status" value="1"/>
</dbReference>
<evidence type="ECO:0000256" key="1">
    <source>
        <dbReference type="SAM" id="SignalP"/>
    </source>
</evidence>
<proteinExistence type="predicted"/>
<feature type="signal peptide" evidence="1">
    <location>
        <begin position="1"/>
        <end position="18"/>
    </location>
</feature>
<name>A0ABR7JAD7_9FLAO</name>
<dbReference type="InterPro" id="IPR029033">
    <property type="entry name" value="His_PPase_superfam"/>
</dbReference>
<evidence type="ECO:0000313" key="2">
    <source>
        <dbReference type="EMBL" id="MBC5842348.1"/>
    </source>
</evidence>
<dbReference type="InterPro" id="IPR013078">
    <property type="entry name" value="His_Pase_superF_clade-1"/>
</dbReference>
<protein>
    <submittedName>
        <fullName evidence="2">Histidine phosphatase family protein</fullName>
    </submittedName>
</protein>
<accession>A0ABR7JAD7</accession>
<gene>
    <name evidence="2" type="ORF">H8R23_13105</name>
</gene>
<dbReference type="Pfam" id="PF00300">
    <property type="entry name" value="His_Phos_1"/>
    <property type="match status" value="1"/>
</dbReference>
<dbReference type="Gene3D" id="3.40.50.1240">
    <property type="entry name" value="Phosphoglycerate mutase-like"/>
    <property type="match status" value="1"/>
</dbReference>
<dbReference type="Proteomes" id="UP000629963">
    <property type="component" value="Unassembled WGS sequence"/>
</dbReference>
<organism evidence="2 3">
    <name type="scientific">Flavobacterium kayseriense</name>
    <dbReference type="NCBI Taxonomy" id="2764714"/>
    <lineage>
        <taxon>Bacteria</taxon>
        <taxon>Pseudomonadati</taxon>
        <taxon>Bacteroidota</taxon>
        <taxon>Flavobacteriia</taxon>
        <taxon>Flavobacteriales</taxon>
        <taxon>Flavobacteriaceae</taxon>
        <taxon>Flavobacterium</taxon>
    </lineage>
</organism>
<dbReference type="RefSeq" id="WP_187010839.1">
    <property type="nucleotide sequence ID" value="NZ_JACRUI010000004.1"/>
</dbReference>
<dbReference type="EMBL" id="JACRUJ010000004">
    <property type="protein sequence ID" value="MBC5842348.1"/>
    <property type="molecule type" value="Genomic_DNA"/>
</dbReference>
<keyword evidence="3" id="KW-1185">Reference proteome</keyword>
<feature type="chain" id="PRO_5046697137" evidence="1">
    <location>
        <begin position="19"/>
        <end position="178"/>
    </location>
</feature>
<keyword evidence="1" id="KW-0732">Signal</keyword>
<dbReference type="InterPro" id="IPR050275">
    <property type="entry name" value="PGM_Phosphatase"/>
</dbReference>
<dbReference type="PANTHER" id="PTHR48100">
    <property type="entry name" value="BROAD-SPECIFICITY PHOSPHATASE YOR283W-RELATED"/>
    <property type="match status" value="1"/>
</dbReference>
<comment type="caution">
    <text evidence="2">The sequence shown here is derived from an EMBL/GenBank/DDBJ whole genome shotgun (WGS) entry which is preliminary data.</text>
</comment>